<dbReference type="PIRSF" id="PIRSF038084">
    <property type="entry name" value="HAT-B_cat"/>
    <property type="match status" value="1"/>
</dbReference>
<feature type="binding site" evidence="18">
    <location>
        <begin position="258"/>
        <end position="260"/>
    </location>
    <ligand>
        <name>acetyl-CoA</name>
        <dbReference type="ChEBI" id="CHEBI:57288"/>
    </ligand>
</feature>
<dbReference type="InterPro" id="IPR037113">
    <property type="entry name" value="Hat1_N_sf"/>
</dbReference>
<keyword evidence="8" id="KW-0227">DNA damage</keyword>
<dbReference type="CDD" id="cd04301">
    <property type="entry name" value="NAT_SF"/>
    <property type="match status" value="1"/>
</dbReference>
<dbReference type="InterPro" id="IPR019467">
    <property type="entry name" value="Hat1_N"/>
</dbReference>
<feature type="binding site" evidence="18">
    <location>
        <position position="305"/>
    </location>
    <ligand>
        <name>acetyl-CoA</name>
        <dbReference type="ChEBI" id="CHEBI:57288"/>
    </ligand>
</feature>
<dbReference type="FunFam" id="3.40.630.30:FF:000072">
    <property type="entry name" value="Histone acetyltransferase type B catalytic subunit"/>
    <property type="match status" value="1"/>
</dbReference>
<reference evidence="24" key="1">
    <citation type="submission" date="2013-07" db="EMBL/GenBank/DDBJ databases">
        <title>The Genome Sequence of Cryptococcus dejecticola CBS10117.</title>
        <authorList>
            <consortium name="The Broad Institute Genome Sequencing Platform"/>
            <person name="Cuomo C."/>
            <person name="Litvintseva A."/>
            <person name="Chen Y."/>
            <person name="Heitman J."/>
            <person name="Sun S."/>
            <person name="Springer D."/>
            <person name="Dromer F."/>
            <person name="Young S.K."/>
            <person name="Zeng Q."/>
            <person name="Gargeya S."/>
            <person name="Fitzgerald M."/>
            <person name="Abouelleil A."/>
            <person name="Alvarado L."/>
            <person name="Berlin A.M."/>
            <person name="Chapman S.B."/>
            <person name="Dewar J."/>
            <person name="Goldberg J."/>
            <person name="Griggs A."/>
            <person name="Gujja S."/>
            <person name="Hansen M."/>
            <person name="Howarth C."/>
            <person name="Imamovic A."/>
            <person name="Larimer J."/>
            <person name="McCowan C."/>
            <person name="Murphy C."/>
            <person name="Pearson M."/>
            <person name="Priest M."/>
            <person name="Roberts A."/>
            <person name="Saif S."/>
            <person name="Shea T."/>
            <person name="Sykes S."/>
            <person name="Wortman J."/>
            <person name="Nusbaum C."/>
            <person name="Birren B."/>
        </authorList>
    </citation>
    <scope>NUCLEOTIDE SEQUENCE [LARGE SCALE GENOMIC DNA]</scope>
    <source>
        <strain evidence="24">CBS 10117</strain>
    </source>
</reference>
<protein>
    <recommendedName>
        <fullName evidence="5 16">Histone acetyltransferase type B catalytic subunit</fullName>
        <ecNumber evidence="4 16">2.3.1.48</ecNumber>
    </recommendedName>
</protein>
<dbReference type="GO" id="GO:0005737">
    <property type="term" value="C:cytoplasm"/>
    <property type="evidence" value="ECO:0007669"/>
    <property type="project" value="UniProtKB-SubCell"/>
</dbReference>
<dbReference type="GO" id="GO:0004402">
    <property type="term" value="F:histone acetyltransferase activity"/>
    <property type="evidence" value="ECO:0007669"/>
    <property type="project" value="UniProtKB-UniRule"/>
</dbReference>
<keyword evidence="10" id="KW-0234">DNA repair</keyword>
<keyword evidence="21" id="KW-1133">Transmembrane helix</keyword>
<dbReference type="Pfam" id="PF00583">
    <property type="entry name" value="Acetyltransf_1"/>
    <property type="match status" value="1"/>
</dbReference>
<evidence type="ECO:0000256" key="10">
    <source>
        <dbReference type="ARBA" id="ARBA00023204"/>
    </source>
</evidence>
<dbReference type="STRING" id="1296121.A0A1A6A9I3"/>
<accession>A0A1A6A9I3</accession>
<feature type="active site" description="Proton donor/acceptor" evidence="17">
    <location>
        <position position="293"/>
    </location>
</feature>
<dbReference type="GO" id="GO:0000781">
    <property type="term" value="C:chromosome, telomeric region"/>
    <property type="evidence" value="ECO:0007669"/>
    <property type="project" value="GOC"/>
</dbReference>
<dbReference type="GO" id="GO:0042393">
    <property type="term" value="F:histone binding"/>
    <property type="evidence" value="ECO:0007669"/>
    <property type="project" value="InterPro"/>
</dbReference>
<dbReference type="VEuPathDB" id="FungiDB:I303_02725"/>
<evidence type="ECO:0000256" key="8">
    <source>
        <dbReference type="ARBA" id="ARBA00022763"/>
    </source>
</evidence>
<feature type="transmembrane region" description="Helical" evidence="21">
    <location>
        <begin position="385"/>
        <end position="405"/>
    </location>
</feature>
<feature type="region of interest" description="Disordered" evidence="20">
    <location>
        <begin position="138"/>
        <end position="158"/>
    </location>
</feature>
<evidence type="ECO:0000256" key="21">
    <source>
        <dbReference type="SAM" id="Phobius"/>
    </source>
</evidence>
<feature type="site" description="Interaction with histone H4 N-terminus" evidence="19">
    <location>
        <position position="214"/>
    </location>
</feature>
<dbReference type="EMBL" id="KI894029">
    <property type="protein sequence ID" value="OBR86713.1"/>
    <property type="molecule type" value="Genomic_DNA"/>
</dbReference>
<keyword evidence="12 16" id="KW-0012">Acyltransferase</keyword>
<dbReference type="InterPro" id="IPR013523">
    <property type="entry name" value="Hist_AcTrfase_HAT1_C"/>
</dbReference>
<evidence type="ECO:0000256" key="11">
    <source>
        <dbReference type="ARBA" id="ARBA00023242"/>
    </source>
</evidence>
<organism evidence="24">
    <name type="scientific">Kwoniella dejecticola CBS 10117</name>
    <dbReference type="NCBI Taxonomy" id="1296121"/>
    <lineage>
        <taxon>Eukaryota</taxon>
        <taxon>Fungi</taxon>
        <taxon>Dikarya</taxon>
        <taxon>Basidiomycota</taxon>
        <taxon>Agaricomycotina</taxon>
        <taxon>Tremellomycetes</taxon>
        <taxon>Tremellales</taxon>
        <taxon>Cryptococcaceae</taxon>
        <taxon>Kwoniella</taxon>
    </lineage>
</organism>
<dbReference type="InterPro" id="IPR017380">
    <property type="entry name" value="Hist_AcTrfase_B-typ_cat-su"/>
</dbReference>
<dbReference type="GO" id="GO:0031509">
    <property type="term" value="P:subtelomeric heterochromatin formation"/>
    <property type="evidence" value="ECO:0007669"/>
    <property type="project" value="InterPro"/>
</dbReference>
<dbReference type="GO" id="GO:0006281">
    <property type="term" value="P:DNA repair"/>
    <property type="evidence" value="ECO:0007669"/>
    <property type="project" value="UniProtKB-KW"/>
</dbReference>
<feature type="domain" description="Histone acetyl transferase HAT1 N-terminal" evidence="23">
    <location>
        <begin position="8"/>
        <end position="202"/>
    </location>
</feature>
<keyword evidence="11 16" id="KW-0539">Nucleus</keyword>
<comment type="subcellular location">
    <subcellularLocation>
        <location evidence="2 16">Cytoplasm</location>
    </subcellularLocation>
    <subcellularLocation>
        <location evidence="1 16">Nucleus</location>
    </subcellularLocation>
</comment>
<dbReference type="EC" id="2.3.1.48" evidence="4 16"/>
<evidence type="ECO:0000256" key="1">
    <source>
        <dbReference type="ARBA" id="ARBA00004123"/>
    </source>
</evidence>
<keyword evidence="9" id="KW-0156">Chromatin regulator</keyword>
<evidence type="ECO:0000256" key="6">
    <source>
        <dbReference type="ARBA" id="ARBA00022490"/>
    </source>
</evidence>
<dbReference type="Pfam" id="PF10394">
    <property type="entry name" value="Hat1_N"/>
    <property type="match status" value="1"/>
</dbReference>
<comment type="function">
    <text evidence="16">Catalytic component of the histone acetylase B (HAT-B) complex. Has intrinsic substrate specificity that modifies lysine in recognition sequence GXGKXG. Involved in DNA double-strand break repair.</text>
</comment>
<evidence type="ECO:0000256" key="16">
    <source>
        <dbReference type="PIRNR" id="PIRNR038084"/>
    </source>
</evidence>
<evidence type="ECO:0000256" key="3">
    <source>
        <dbReference type="ARBA" id="ARBA00010543"/>
    </source>
</evidence>
<comment type="function">
    <text evidence="14">Catalytic component of the histone acetylase B (HAT-B) complex. Acetylates 'Lys-12' of histone H4 which is required for telomeric silencing. Has intrinsic substrate specificity that modifies lysine in recognition sequence GXGKXG. Involved in DNA double-strand break repair.</text>
</comment>
<evidence type="ECO:0000259" key="23">
    <source>
        <dbReference type="Pfam" id="PF10394"/>
    </source>
</evidence>
<keyword evidence="6 16" id="KW-0963">Cytoplasm</keyword>
<comment type="catalytic activity">
    <reaction evidence="13 16">
        <text>L-lysyl-[protein] + acetyl-CoA = N(6)-acetyl-L-lysyl-[protein] + CoA + H(+)</text>
        <dbReference type="Rhea" id="RHEA:45948"/>
        <dbReference type="Rhea" id="RHEA-COMP:9752"/>
        <dbReference type="Rhea" id="RHEA-COMP:10731"/>
        <dbReference type="ChEBI" id="CHEBI:15378"/>
        <dbReference type="ChEBI" id="CHEBI:29969"/>
        <dbReference type="ChEBI" id="CHEBI:57287"/>
        <dbReference type="ChEBI" id="CHEBI:57288"/>
        <dbReference type="ChEBI" id="CHEBI:61930"/>
        <dbReference type="EC" id="2.3.1.48"/>
    </reaction>
</comment>
<keyword evidence="7 16" id="KW-0808">Transferase</keyword>
<dbReference type="Pfam" id="PF21184">
    <property type="entry name" value="HAT1_C_fung"/>
    <property type="match status" value="1"/>
</dbReference>
<evidence type="ECO:0000256" key="17">
    <source>
        <dbReference type="PIRSR" id="PIRSR038084-1"/>
    </source>
</evidence>
<proteinExistence type="inferred from homology"/>
<evidence type="ECO:0000256" key="7">
    <source>
        <dbReference type="ARBA" id="ARBA00022679"/>
    </source>
</evidence>
<dbReference type="FunFam" id="3.90.360.10:FF:000006">
    <property type="entry name" value="Histone acetyltransferase type B catalytic subunit"/>
    <property type="match status" value="1"/>
</dbReference>
<dbReference type="SUPFAM" id="SSF55729">
    <property type="entry name" value="Acyl-CoA N-acyltransferases (Nat)"/>
    <property type="match status" value="1"/>
</dbReference>
<evidence type="ECO:0000256" key="12">
    <source>
        <dbReference type="ARBA" id="ARBA00023315"/>
    </source>
</evidence>
<dbReference type="InterPro" id="IPR000182">
    <property type="entry name" value="GNAT_dom"/>
</dbReference>
<keyword evidence="21" id="KW-0812">Transmembrane</keyword>
<feature type="binding site" evidence="18">
    <location>
        <begin position="265"/>
        <end position="271"/>
    </location>
    <ligand>
        <name>acetyl-CoA</name>
        <dbReference type="ChEBI" id="CHEBI:57288"/>
    </ligand>
</feature>
<feature type="region of interest" description="Interaction with histone H4 N-terminus" evidence="18">
    <location>
        <begin position="242"/>
        <end position="244"/>
    </location>
</feature>
<evidence type="ECO:0000256" key="19">
    <source>
        <dbReference type="PIRSR" id="PIRSR038084-3"/>
    </source>
</evidence>
<evidence type="ECO:0000256" key="5">
    <source>
        <dbReference type="ARBA" id="ARBA00021268"/>
    </source>
</evidence>
<evidence type="ECO:0000256" key="15">
    <source>
        <dbReference type="ARBA" id="ARBA00063577"/>
    </source>
</evidence>
<dbReference type="Gene3D" id="1.10.10.390">
    <property type="match status" value="1"/>
</dbReference>
<feature type="region of interest" description="Interaction with histone H4 N-terminus" evidence="18">
    <location>
        <begin position="52"/>
        <end position="54"/>
    </location>
</feature>
<dbReference type="InterPro" id="IPR016181">
    <property type="entry name" value="Acyl_CoA_acyltransferase"/>
</dbReference>
<evidence type="ECO:0000256" key="20">
    <source>
        <dbReference type="SAM" id="MobiDB-lite"/>
    </source>
</evidence>
<evidence type="ECO:0000256" key="18">
    <source>
        <dbReference type="PIRSR" id="PIRSR038084-2"/>
    </source>
</evidence>
<sequence>MSEDLAEWLSDSNEVLNLQLVRDAEDEDVLQYQDQQAIEPFNPSFTYPIFGEHEKIFGYKGLDIQLKFASGSLRQYLSINYDAKITSTATPADEIEGQLYKFIPPDYTKSELDFKRIVERDAETFKPLGEKIGSYVRSSAPAKGKSKGKGKAKGKEVQVDGNGEIKEDEGAVVFEMYKSTWSTPGFREYHRRMQLFILLFIEGGSYVQEDEDSWEFITLFERRKRPNSDIFTYHFVGYTSVYPFWCYPDQVRLRLSQFVILPPYQNQGHGSKLYSTLFASMLSRPEVAELTVEDPAEAFEDLRDRNDLRFLVKEGIPSDPQFNVGIGEEKRSINSRGEWEDSIRKKYKIAKRQFDRLLEMLLLRDLNQLNEEQVKRYRLHVKARLFRFNYVSIIFAIFFFFFTIFTKMILGSGSRSICTAQTEKTQDTADADFIGEQEMLSQMTPQERKDALAKTYESVVEDYERILEMTF</sequence>
<evidence type="ECO:0000313" key="24">
    <source>
        <dbReference type="EMBL" id="OBR86713.1"/>
    </source>
</evidence>
<evidence type="ECO:0000256" key="2">
    <source>
        <dbReference type="ARBA" id="ARBA00004496"/>
    </source>
</evidence>
<comment type="similarity">
    <text evidence="3 16">Belongs to the HAT1 family.</text>
</comment>
<evidence type="ECO:0000256" key="4">
    <source>
        <dbReference type="ARBA" id="ARBA00013184"/>
    </source>
</evidence>
<dbReference type="GO" id="GO:0005634">
    <property type="term" value="C:nucleus"/>
    <property type="evidence" value="ECO:0007669"/>
    <property type="project" value="UniProtKB-SubCell"/>
</dbReference>
<evidence type="ECO:0000256" key="13">
    <source>
        <dbReference type="ARBA" id="ARBA00048017"/>
    </source>
</evidence>
<evidence type="ECO:0000256" key="9">
    <source>
        <dbReference type="ARBA" id="ARBA00022853"/>
    </source>
</evidence>
<evidence type="ECO:0000256" key="14">
    <source>
        <dbReference type="ARBA" id="ARBA00053467"/>
    </source>
</evidence>
<feature type="domain" description="N-acetyltransferase" evidence="22">
    <location>
        <begin position="226"/>
        <end position="293"/>
    </location>
</feature>
<dbReference type="PANTHER" id="PTHR12046">
    <property type="entry name" value="HISTONE ACETYLTRANSFERASE TYPE B CATALYTIC SUBUNIT"/>
    <property type="match status" value="1"/>
</dbReference>
<dbReference type="Gene3D" id="3.40.630.30">
    <property type="match status" value="1"/>
</dbReference>
<dbReference type="OrthoDB" id="10253098at2759"/>
<dbReference type="AlphaFoldDB" id="A0A1A6A9I3"/>
<gene>
    <name evidence="24" type="ORF">I303_02725</name>
</gene>
<keyword evidence="21" id="KW-0472">Membrane</keyword>
<evidence type="ECO:0000259" key="22">
    <source>
        <dbReference type="Pfam" id="PF00583"/>
    </source>
</evidence>
<comment type="subunit">
    <text evidence="15 16">Component of the HAT-B complex composed of at least HAT1 and HAT2. The HAT-B complex binds to histone H4 tail.</text>
</comment>
<dbReference type="Gene3D" id="3.90.360.10">
    <property type="entry name" value="Histone acetyl transferase 1 (HAT1), N-terminal domain"/>
    <property type="match status" value="1"/>
</dbReference>
<name>A0A1A6A9I3_9TREE</name>